<dbReference type="PANTHER" id="PTHR21015">
    <property type="entry name" value="UDP-N-ACETYLGLUCOSAMINE--N-ACETYLMURAMYL-(PENTAPEPTIDE) PYROPHOSPHORYL-UNDECAPRENOL N-ACETYLGLUCOSAMINE TRANSFERASE 1"/>
    <property type="match status" value="1"/>
</dbReference>
<dbReference type="Gene3D" id="3.40.50.2000">
    <property type="entry name" value="Glycogen Phosphorylase B"/>
    <property type="match status" value="1"/>
</dbReference>
<organism evidence="2 3">
    <name type="scientific">Aeromonas popoffii</name>
    <dbReference type="NCBI Taxonomy" id="70856"/>
    <lineage>
        <taxon>Bacteria</taxon>
        <taxon>Pseudomonadati</taxon>
        <taxon>Pseudomonadota</taxon>
        <taxon>Gammaproteobacteria</taxon>
        <taxon>Aeromonadales</taxon>
        <taxon>Aeromonadaceae</taxon>
        <taxon>Aeromonas</taxon>
    </lineage>
</organism>
<accession>A0ABS5GLE5</accession>
<dbReference type="SUPFAM" id="SSF53756">
    <property type="entry name" value="UDP-Glycosyltransferase/glycogen phosphorylase"/>
    <property type="match status" value="1"/>
</dbReference>
<evidence type="ECO:0000259" key="1">
    <source>
        <dbReference type="Pfam" id="PF04101"/>
    </source>
</evidence>
<name>A0ABS5GLE5_9GAMM</name>
<dbReference type="PANTHER" id="PTHR21015:SF22">
    <property type="entry name" value="GLYCOSYLTRANSFERASE"/>
    <property type="match status" value="1"/>
</dbReference>
<evidence type="ECO:0000313" key="3">
    <source>
        <dbReference type="Proteomes" id="UP000675653"/>
    </source>
</evidence>
<comment type="caution">
    <text evidence="2">The sequence shown here is derived from an EMBL/GenBank/DDBJ whole genome shotgun (WGS) entry which is preliminary data.</text>
</comment>
<keyword evidence="3" id="KW-1185">Reference proteome</keyword>
<dbReference type="GO" id="GO:0016787">
    <property type="term" value="F:hydrolase activity"/>
    <property type="evidence" value="ECO:0007669"/>
    <property type="project" value="UniProtKB-KW"/>
</dbReference>
<dbReference type="EC" id="3.6.1.57" evidence="2"/>
<proteinExistence type="predicted"/>
<reference evidence="2 3" key="1">
    <citation type="submission" date="2021-04" db="EMBL/GenBank/DDBJ databases">
        <title>Draft Genome of Aeromonas popoffii ID682, isolated from a natural water source in Idaho.</title>
        <authorList>
            <person name="Testerman T."/>
            <person name="Graf J."/>
        </authorList>
    </citation>
    <scope>NUCLEOTIDE SEQUENCE [LARGE SCALE GENOMIC DNA]</scope>
    <source>
        <strain evidence="2 3">ID682</strain>
    </source>
</reference>
<dbReference type="EMBL" id="JAGRZL010000010">
    <property type="protein sequence ID" value="MBR7627917.1"/>
    <property type="molecule type" value="Genomic_DNA"/>
</dbReference>
<dbReference type="RefSeq" id="WP_212512637.1">
    <property type="nucleotide sequence ID" value="NZ_CAWQDX010000002.1"/>
</dbReference>
<dbReference type="InterPro" id="IPR020023">
    <property type="entry name" value="PseG"/>
</dbReference>
<dbReference type="Proteomes" id="UP000675653">
    <property type="component" value="Unassembled WGS sequence"/>
</dbReference>
<sequence>MRPNIQQAGLTASDRTRLDNQRVAFRADASLEAGTGHVMRCLTLADALREKGAECWFVCRAHPGHLAELIRSRGHHCHLLDTAPESEQDIASASSPAHARWLGCDWVLDAAQSRDILAELHPAWLVVDHYALDASWESRLRHHVGRIMVIDDLADRPHDCDLLLDQNLGRQPDDYRELVPPGCTLLTGPRYALLRPEFAALRGYSLERRQLPVLKQVLITMGGVDKFNVTGQVLNALRCAPLPDDCRILVVMGPKAPWLTQIEDLAATLHWPTEVLVNANNMAQLMASSDLAIGAAGSTSWERCCLGLPTLMMIIADNQRKVAGYLMSAGAAECIQTENMEENIINWFNNYISAPEISTKMTRCAISIIDGLGAWRVSDVIVSTSMERYV</sequence>
<dbReference type="InterPro" id="IPR007235">
    <property type="entry name" value="Glyco_trans_28_C"/>
</dbReference>
<dbReference type="NCBIfam" id="TIGR03590">
    <property type="entry name" value="PseG"/>
    <property type="match status" value="1"/>
</dbReference>
<evidence type="ECO:0000313" key="2">
    <source>
        <dbReference type="EMBL" id="MBR7627917.1"/>
    </source>
</evidence>
<keyword evidence="2" id="KW-0378">Hydrolase</keyword>
<protein>
    <submittedName>
        <fullName evidence="2">UDP-2,4-diacetamido-2,4, 6-trideoxy-beta-L-altropyranose hydrolase</fullName>
        <ecNumber evidence="2">3.6.1.57</ecNumber>
    </submittedName>
</protein>
<feature type="domain" description="Glycosyl transferase family 28 C-terminal" evidence="1">
    <location>
        <begin position="221"/>
        <end position="356"/>
    </location>
</feature>
<gene>
    <name evidence="2" type="primary">pseG</name>
    <name evidence="2" type="ORF">KAT72_02415</name>
</gene>
<dbReference type="Gene3D" id="3.40.50.11190">
    <property type="match status" value="1"/>
</dbReference>
<dbReference type="Pfam" id="PF04101">
    <property type="entry name" value="Glyco_tran_28_C"/>
    <property type="match status" value="1"/>
</dbReference>